<organism evidence="2 3">
    <name type="scientific">Peribacillus loiseleuriae</name>
    <dbReference type="NCBI Taxonomy" id="1679170"/>
    <lineage>
        <taxon>Bacteria</taxon>
        <taxon>Bacillati</taxon>
        <taxon>Bacillota</taxon>
        <taxon>Bacilli</taxon>
        <taxon>Bacillales</taxon>
        <taxon>Bacillaceae</taxon>
        <taxon>Peribacillus</taxon>
    </lineage>
</organism>
<dbReference type="Proteomes" id="UP000037146">
    <property type="component" value="Unassembled WGS sequence"/>
</dbReference>
<gene>
    <name evidence="2" type="ORF">AC625_18185</name>
</gene>
<dbReference type="InterPro" id="IPR025311">
    <property type="entry name" value="DUF4166"/>
</dbReference>
<name>A0A0K9GX69_9BACI</name>
<proteinExistence type="predicted"/>
<comment type="caution">
    <text evidence="2">The sequence shown here is derived from an EMBL/GenBank/DDBJ whole genome shotgun (WGS) entry which is preliminary data.</text>
</comment>
<dbReference type="AlphaFoldDB" id="A0A0K9GX69"/>
<dbReference type="PATRIC" id="fig|1679170.3.peg.4128"/>
<dbReference type="EMBL" id="LFZW01000001">
    <property type="protein sequence ID" value="KMY51233.1"/>
    <property type="molecule type" value="Genomic_DNA"/>
</dbReference>
<accession>A0A0K9GX69</accession>
<evidence type="ECO:0000313" key="2">
    <source>
        <dbReference type="EMBL" id="KMY51233.1"/>
    </source>
</evidence>
<evidence type="ECO:0000259" key="1">
    <source>
        <dbReference type="Pfam" id="PF13761"/>
    </source>
</evidence>
<reference evidence="3" key="1">
    <citation type="submission" date="2015-07" db="EMBL/GenBank/DDBJ databases">
        <title>Genome sequencing project for genomic taxonomy and phylogenomics of Bacillus-like bacteria.</title>
        <authorList>
            <person name="Liu B."/>
            <person name="Wang J."/>
            <person name="Zhu Y."/>
            <person name="Liu G."/>
            <person name="Chen Q."/>
            <person name="Chen Z."/>
            <person name="Lan J."/>
            <person name="Che J."/>
            <person name="Ge C."/>
            <person name="Shi H."/>
            <person name="Pan Z."/>
            <person name="Liu X."/>
        </authorList>
    </citation>
    <scope>NUCLEOTIDE SEQUENCE [LARGE SCALE GENOMIC DNA]</scope>
    <source>
        <strain evidence="3">FJAT-27997</strain>
    </source>
</reference>
<feature type="domain" description="DUF4166" evidence="1">
    <location>
        <begin position="15"/>
        <end position="198"/>
    </location>
</feature>
<keyword evidence="3" id="KW-1185">Reference proteome</keyword>
<dbReference type="Pfam" id="PF13761">
    <property type="entry name" value="DUF4166"/>
    <property type="match status" value="1"/>
</dbReference>
<dbReference type="STRING" id="1679170.AC625_18185"/>
<evidence type="ECO:0000313" key="3">
    <source>
        <dbReference type="Proteomes" id="UP000037146"/>
    </source>
</evidence>
<protein>
    <recommendedName>
        <fullName evidence="1">DUF4166 domain-containing protein</fullName>
    </recommendedName>
</protein>
<sequence length="204" mass="23904">MSIYKKVLKNEFEALHPMLQKRYDISAKKPFQAYGVMKTIKGGPKWLYPFFLLGVKWKLLFPEHGQSIPFSIVNTAQISKNGEEQIHWERIFYFEEKKRFFNALMSLDHERLVIKDYLGEPSLFYSDLSFHVSQNGEVRIESKDQRLVLGPIEIPVPKFLQGLATVTETYIEERKVFSIKVEVRNPLIGLLFAYEGEFIPNERP</sequence>
<dbReference type="RefSeq" id="WP_245645033.1">
    <property type="nucleotide sequence ID" value="NZ_LFZW01000001.1"/>
</dbReference>